<accession>A0A813D2G1</accession>
<evidence type="ECO:0000313" key="2">
    <source>
        <dbReference type="Proteomes" id="UP000654075"/>
    </source>
</evidence>
<protein>
    <submittedName>
        <fullName evidence="1">Uncharacterized protein</fullName>
    </submittedName>
</protein>
<name>A0A813D2G1_POLGL</name>
<keyword evidence="2" id="KW-1185">Reference proteome</keyword>
<dbReference type="OrthoDB" id="416631at2759"/>
<gene>
    <name evidence="1" type="ORF">PGLA1383_LOCUS1534</name>
</gene>
<comment type="caution">
    <text evidence="1">The sequence shown here is derived from an EMBL/GenBank/DDBJ whole genome shotgun (WGS) entry which is preliminary data.</text>
</comment>
<dbReference type="EMBL" id="CAJNNV010000415">
    <property type="protein sequence ID" value="CAE8582528.1"/>
    <property type="molecule type" value="Genomic_DNA"/>
</dbReference>
<sequence length="347" mass="38826">MRLRNALVACVPPLASCVHALHFIIHIIIIINGHFINIIMRSYPALAEVLPLPADLEVSDTAEVFGMFHHDGNVVRVQPFDATYLAVIPHRETMSDHDRDIGRFHCSPVYFTEVEAWIHAHADEPDRVLVTVEVGCWLPDCLIWAGRRLGRRLRAVCLEADGLAAATGRRSVALNGLEGQVKVLHRWISSRPQTHQRWSCRASYEPRDYEVVDYAYVATWKLCGFLTKTREEQEEQGLDHPTFNFPQELADVSTRIVPTVSVDDAVEQLGLGRVDILKISIPPIDMLESAAKTLAAADVAMVVASPNRIEYQLELLRSASFGEIIIPDPTQQAAYSSPVIARRVNSR</sequence>
<evidence type="ECO:0000313" key="1">
    <source>
        <dbReference type="EMBL" id="CAE8582528.1"/>
    </source>
</evidence>
<dbReference type="Proteomes" id="UP000654075">
    <property type="component" value="Unassembled WGS sequence"/>
</dbReference>
<reference evidence="1" key="1">
    <citation type="submission" date="2021-02" db="EMBL/GenBank/DDBJ databases">
        <authorList>
            <person name="Dougan E. K."/>
            <person name="Rhodes N."/>
            <person name="Thang M."/>
            <person name="Chan C."/>
        </authorList>
    </citation>
    <scope>NUCLEOTIDE SEQUENCE</scope>
</reference>
<proteinExistence type="predicted"/>
<organism evidence="1 2">
    <name type="scientific">Polarella glacialis</name>
    <name type="common">Dinoflagellate</name>
    <dbReference type="NCBI Taxonomy" id="89957"/>
    <lineage>
        <taxon>Eukaryota</taxon>
        <taxon>Sar</taxon>
        <taxon>Alveolata</taxon>
        <taxon>Dinophyceae</taxon>
        <taxon>Suessiales</taxon>
        <taxon>Suessiaceae</taxon>
        <taxon>Polarella</taxon>
    </lineage>
</organism>
<dbReference type="AlphaFoldDB" id="A0A813D2G1"/>